<sequence length="67" mass="7245">MPQHGGHFHGGFRNAHHRFDGDFLHKIDVRVAVAGDNKRVEAGFVLPQKPDHSRGGHGVILVGGDEG</sequence>
<evidence type="ECO:0000313" key="2">
    <source>
        <dbReference type="EMBL" id="MPM06711.1"/>
    </source>
</evidence>
<gene>
    <name evidence="2" type="ORF">SDC9_53014</name>
</gene>
<organism evidence="2">
    <name type="scientific">bioreactor metagenome</name>
    <dbReference type="NCBI Taxonomy" id="1076179"/>
    <lineage>
        <taxon>unclassified sequences</taxon>
        <taxon>metagenomes</taxon>
        <taxon>ecological metagenomes</taxon>
    </lineage>
</organism>
<proteinExistence type="predicted"/>
<protein>
    <submittedName>
        <fullName evidence="2">Uncharacterized protein</fullName>
    </submittedName>
</protein>
<accession>A0A644WT51</accession>
<comment type="caution">
    <text evidence="2">The sequence shown here is derived from an EMBL/GenBank/DDBJ whole genome shotgun (WGS) entry which is preliminary data.</text>
</comment>
<name>A0A644WT51_9ZZZZ</name>
<reference evidence="2" key="1">
    <citation type="submission" date="2019-08" db="EMBL/GenBank/DDBJ databases">
        <authorList>
            <person name="Kucharzyk K."/>
            <person name="Murdoch R.W."/>
            <person name="Higgins S."/>
            <person name="Loffler F."/>
        </authorList>
    </citation>
    <scope>NUCLEOTIDE SEQUENCE</scope>
</reference>
<dbReference type="EMBL" id="VSSQ01001255">
    <property type="protein sequence ID" value="MPM06711.1"/>
    <property type="molecule type" value="Genomic_DNA"/>
</dbReference>
<evidence type="ECO:0000256" key="1">
    <source>
        <dbReference type="SAM" id="MobiDB-lite"/>
    </source>
</evidence>
<feature type="region of interest" description="Disordered" evidence="1">
    <location>
        <begin position="47"/>
        <end position="67"/>
    </location>
</feature>
<dbReference type="AlphaFoldDB" id="A0A644WT51"/>